<dbReference type="PANTHER" id="PTHR12697:SF5">
    <property type="entry name" value="DEOXYHYPUSINE HYDROXYLASE"/>
    <property type="match status" value="1"/>
</dbReference>
<dbReference type="InterPro" id="IPR011989">
    <property type="entry name" value="ARM-like"/>
</dbReference>
<dbReference type="PANTHER" id="PTHR12697">
    <property type="entry name" value="PBS LYASE HEAT-LIKE PROTEIN"/>
    <property type="match status" value="1"/>
</dbReference>
<accession>A0A9W4H3X4</accession>
<keyword evidence="2" id="KW-1185">Reference proteome</keyword>
<dbReference type="InterPro" id="IPR004155">
    <property type="entry name" value="PBS_lyase_HEAT"/>
</dbReference>
<comment type="caution">
    <text evidence="1">The sequence shown here is derived from an EMBL/GenBank/DDBJ whole genome shotgun (WGS) entry which is preliminary data.</text>
</comment>
<dbReference type="SUPFAM" id="SSF48371">
    <property type="entry name" value="ARM repeat"/>
    <property type="match status" value="3"/>
</dbReference>
<proteinExistence type="predicted"/>
<dbReference type="InterPro" id="IPR016024">
    <property type="entry name" value="ARM-type_fold"/>
</dbReference>
<protein>
    <recommendedName>
        <fullName evidence="3">HEAT repeat domain-containing protein</fullName>
    </recommendedName>
</protein>
<sequence length="503" mass="51719">MLGNPVIDLLLDLGPAGDEGLVRCLAHPNEHIRENACLALEKIGERRQPAAPGARSALAGLLDEPGRISGFAAKALGELGDASDLPLLDRYRDAPDEDMRSAVAEAVARIGSRTCRTSAADPEPGDEPARLLADLRSADSKSRNSAAWALEGWPTAEVVQALVRTAGADEDTWTRWAAAASLVHIGGEAAVEGLAGLLAGGDGSRQTVALAAYSLAEIGGPRAREVLLAHFPGAAAIPPAGRWGTAGEAAVLALEPLARDEDDTLRILCAYALGDTGSRNAASLLVPLAMDEDPGVVLSAVQALTGMGEVPVGEWLIEAVLTGDPAAERISEGLGRLIRAELARSGAQATVQARARTAFLAEVVGTERPTQRTELLAAIAGPALTPELLDLLASGDYRWARAAAGLLADRPDPSLLPLLVPLLTGETAADAAQVVGAIGGGESAAALVGALRAAGPYDSARDGILKALAATGRAEAVPVLTAELEWELLAEVQGKLKVYNPDL</sequence>
<dbReference type="EMBL" id="CAJVAX010000018">
    <property type="protein sequence ID" value="CAG7648220.1"/>
    <property type="molecule type" value="Genomic_DNA"/>
</dbReference>
<evidence type="ECO:0000313" key="1">
    <source>
        <dbReference type="EMBL" id="CAG7648220.1"/>
    </source>
</evidence>
<gene>
    <name evidence="1" type="ORF">SBRY_40875</name>
</gene>
<dbReference type="Proteomes" id="UP001153328">
    <property type="component" value="Unassembled WGS sequence"/>
</dbReference>
<name>A0A9W4H3X4_9ACTN</name>
<dbReference type="AlphaFoldDB" id="A0A9W4H3X4"/>
<evidence type="ECO:0000313" key="2">
    <source>
        <dbReference type="Proteomes" id="UP001153328"/>
    </source>
</evidence>
<reference evidence="1" key="1">
    <citation type="submission" date="2021-06" db="EMBL/GenBank/DDBJ databases">
        <authorList>
            <person name="Arsene-Ploetze F."/>
        </authorList>
    </citation>
    <scope>NUCLEOTIDE SEQUENCE</scope>
    <source>
        <strain evidence="1">SBRY1</strain>
    </source>
</reference>
<evidence type="ECO:0008006" key="3">
    <source>
        <dbReference type="Google" id="ProtNLM"/>
    </source>
</evidence>
<dbReference type="SMART" id="SM00567">
    <property type="entry name" value="EZ_HEAT"/>
    <property type="match status" value="5"/>
</dbReference>
<organism evidence="1 2">
    <name type="scientific">Actinacidiphila bryophytorum</name>
    <dbReference type="NCBI Taxonomy" id="1436133"/>
    <lineage>
        <taxon>Bacteria</taxon>
        <taxon>Bacillati</taxon>
        <taxon>Actinomycetota</taxon>
        <taxon>Actinomycetes</taxon>
        <taxon>Kitasatosporales</taxon>
        <taxon>Streptomycetaceae</taxon>
        <taxon>Actinacidiphila</taxon>
    </lineage>
</organism>
<dbReference type="Pfam" id="PF13646">
    <property type="entry name" value="HEAT_2"/>
    <property type="match status" value="2"/>
</dbReference>
<dbReference type="Gene3D" id="1.25.10.10">
    <property type="entry name" value="Leucine-rich Repeat Variant"/>
    <property type="match status" value="4"/>
</dbReference>
<dbReference type="RefSeq" id="WP_205047776.1">
    <property type="nucleotide sequence ID" value="NZ_CAJVAX010000018.1"/>
</dbReference>
<dbReference type="GO" id="GO:0016491">
    <property type="term" value="F:oxidoreductase activity"/>
    <property type="evidence" value="ECO:0007669"/>
    <property type="project" value="TreeGrafter"/>
</dbReference>